<accession>A0A8S5SV57</accession>
<proteinExistence type="predicted"/>
<evidence type="ECO:0000313" key="1">
    <source>
        <dbReference type="EMBL" id="DAF54683.1"/>
    </source>
</evidence>
<organism evidence="1">
    <name type="scientific">Siphoviridae sp. ctqPo10</name>
    <dbReference type="NCBI Taxonomy" id="2827948"/>
    <lineage>
        <taxon>Viruses</taxon>
        <taxon>Duplodnaviria</taxon>
        <taxon>Heunggongvirae</taxon>
        <taxon>Uroviricota</taxon>
        <taxon>Caudoviricetes</taxon>
    </lineage>
</organism>
<sequence>MLYKIASIKHSGTCGKRGTERTDGRYPLRIGRVVKLNIDDIEIGCPLVIRYVKDSDGTPMKFSILKTSYVTSVNSAVKISCNSLFVVVETENSIFEFERVADFYTDYAEVKTEKYE</sequence>
<name>A0A8S5SV57_9CAUD</name>
<protein>
    <submittedName>
        <fullName evidence="1">Uncharacterized protein</fullName>
    </submittedName>
</protein>
<reference evidence="1" key="1">
    <citation type="journal article" date="2021" name="Proc. Natl. Acad. Sci. U.S.A.">
        <title>A Catalog of Tens of Thousands of Viruses from Human Metagenomes Reveals Hidden Associations with Chronic Diseases.</title>
        <authorList>
            <person name="Tisza M.J."/>
            <person name="Buck C.B."/>
        </authorList>
    </citation>
    <scope>NUCLEOTIDE SEQUENCE</scope>
    <source>
        <strain evidence="1">CtqPo10</strain>
    </source>
</reference>
<dbReference type="EMBL" id="BK032682">
    <property type="protein sequence ID" value="DAF54683.1"/>
    <property type="molecule type" value="Genomic_DNA"/>
</dbReference>